<protein>
    <submittedName>
        <fullName evidence="1">Uncharacterized protein</fullName>
    </submittedName>
</protein>
<accession>A0ACB8YHF8</accession>
<dbReference type="EMBL" id="CM042058">
    <property type="protein sequence ID" value="KAI3684891.1"/>
    <property type="molecule type" value="Genomic_DNA"/>
</dbReference>
<evidence type="ECO:0000313" key="2">
    <source>
        <dbReference type="Proteomes" id="UP001055879"/>
    </source>
</evidence>
<keyword evidence="2" id="KW-1185">Reference proteome</keyword>
<reference evidence="2" key="1">
    <citation type="journal article" date="2022" name="Mol. Ecol. Resour.">
        <title>The genomes of chicory, endive, great burdock and yacon provide insights into Asteraceae palaeo-polyploidization history and plant inulin production.</title>
        <authorList>
            <person name="Fan W."/>
            <person name="Wang S."/>
            <person name="Wang H."/>
            <person name="Wang A."/>
            <person name="Jiang F."/>
            <person name="Liu H."/>
            <person name="Zhao H."/>
            <person name="Xu D."/>
            <person name="Zhang Y."/>
        </authorList>
    </citation>
    <scope>NUCLEOTIDE SEQUENCE [LARGE SCALE GENOMIC DNA]</scope>
    <source>
        <strain evidence="2">cv. Niubang</strain>
    </source>
</reference>
<evidence type="ECO:0000313" key="1">
    <source>
        <dbReference type="EMBL" id="KAI3684891.1"/>
    </source>
</evidence>
<name>A0ACB8YHF8_ARCLA</name>
<sequence length="80" mass="9087">MEPPSNTMRQIKEHGKLERDTLKVILFLKYPSTLSLSLSRSPLKKRNLASSSISSSLYPVRVICSFPSHSSKIFLQVSFF</sequence>
<organism evidence="1 2">
    <name type="scientific">Arctium lappa</name>
    <name type="common">Greater burdock</name>
    <name type="synonym">Lappa major</name>
    <dbReference type="NCBI Taxonomy" id="4217"/>
    <lineage>
        <taxon>Eukaryota</taxon>
        <taxon>Viridiplantae</taxon>
        <taxon>Streptophyta</taxon>
        <taxon>Embryophyta</taxon>
        <taxon>Tracheophyta</taxon>
        <taxon>Spermatophyta</taxon>
        <taxon>Magnoliopsida</taxon>
        <taxon>eudicotyledons</taxon>
        <taxon>Gunneridae</taxon>
        <taxon>Pentapetalae</taxon>
        <taxon>asterids</taxon>
        <taxon>campanulids</taxon>
        <taxon>Asterales</taxon>
        <taxon>Asteraceae</taxon>
        <taxon>Carduoideae</taxon>
        <taxon>Cardueae</taxon>
        <taxon>Arctiinae</taxon>
        <taxon>Arctium</taxon>
    </lineage>
</organism>
<proteinExistence type="predicted"/>
<comment type="caution">
    <text evidence="1">The sequence shown here is derived from an EMBL/GenBank/DDBJ whole genome shotgun (WGS) entry which is preliminary data.</text>
</comment>
<reference evidence="1 2" key="2">
    <citation type="journal article" date="2022" name="Mol. Ecol. Resour.">
        <title>The genomes of chicory, endive, great burdock and yacon provide insights into Asteraceae paleo-polyploidization history and plant inulin production.</title>
        <authorList>
            <person name="Fan W."/>
            <person name="Wang S."/>
            <person name="Wang H."/>
            <person name="Wang A."/>
            <person name="Jiang F."/>
            <person name="Liu H."/>
            <person name="Zhao H."/>
            <person name="Xu D."/>
            <person name="Zhang Y."/>
        </authorList>
    </citation>
    <scope>NUCLEOTIDE SEQUENCE [LARGE SCALE GENOMIC DNA]</scope>
    <source>
        <strain evidence="2">cv. Niubang</strain>
    </source>
</reference>
<dbReference type="Proteomes" id="UP001055879">
    <property type="component" value="Linkage Group LG12"/>
</dbReference>
<gene>
    <name evidence="1" type="ORF">L6452_34119</name>
</gene>